<organism evidence="2">
    <name type="scientific">Cupriavidus necator</name>
    <name type="common">Alcaligenes eutrophus</name>
    <name type="synonym">Ralstonia eutropha</name>
    <dbReference type="NCBI Taxonomy" id="106590"/>
    <lineage>
        <taxon>Bacteria</taxon>
        <taxon>Pseudomonadati</taxon>
        <taxon>Pseudomonadota</taxon>
        <taxon>Betaproteobacteria</taxon>
        <taxon>Burkholderiales</taxon>
        <taxon>Burkholderiaceae</taxon>
        <taxon>Cupriavidus</taxon>
    </lineage>
</organism>
<dbReference type="RefSeq" id="WP_340528833.1">
    <property type="nucleotide sequence ID" value="NZ_FMSH01000446.1"/>
</dbReference>
<evidence type="ECO:0000313" key="2">
    <source>
        <dbReference type="EMBL" id="SCU90803.1"/>
    </source>
</evidence>
<dbReference type="InterPro" id="IPR013784">
    <property type="entry name" value="Carb-bd-like_fold"/>
</dbReference>
<dbReference type="Gene3D" id="2.60.40.1120">
    <property type="entry name" value="Carboxypeptidase-like, regulatory domain"/>
    <property type="match status" value="1"/>
</dbReference>
<evidence type="ECO:0008006" key="3">
    <source>
        <dbReference type="Google" id="ProtNLM"/>
    </source>
</evidence>
<dbReference type="SUPFAM" id="SSF49478">
    <property type="entry name" value="Cna protein B-type domain"/>
    <property type="match status" value="1"/>
</dbReference>
<evidence type="ECO:0000256" key="1">
    <source>
        <dbReference type="SAM" id="MobiDB-lite"/>
    </source>
</evidence>
<reference evidence="2" key="1">
    <citation type="submission" date="2016-09" db="EMBL/GenBank/DDBJ databases">
        <authorList>
            <person name="Capua I."/>
            <person name="De Benedictis P."/>
            <person name="Joannis T."/>
            <person name="Lombin L.H."/>
            <person name="Cattoli G."/>
        </authorList>
    </citation>
    <scope>NUCLEOTIDE SEQUENCE</scope>
    <source>
        <strain evidence="2">B9</strain>
    </source>
</reference>
<dbReference type="SUPFAM" id="SSF49452">
    <property type="entry name" value="Starch-binding domain-like"/>
    <property type="match status" value="1"/>
</dbReference>
<proteinExistence type="predicted"/>
<dbReference type="Pfam" id="PF13620">
    <property type="entry name" value="CarboxypepD_reg"/>
    <property type="match status" value="1"/>
</dbReference>
<name>A0A1K0IMW2_CUPNE</name>
<dbReference type="AlphaFoldDB" id="A0A1K0IMW2"/>
<accession>A0A1K0IMW2</accession>
<feature type="region of interest" description="Disordered" evidence="1">
    <location>
        <begin position="88"/>
        <end position="108"/>
    </location>
</feature>
<sequence>MRGSLCGYVVRAESERPLEDAAVTLVSRALAPVIAPLTDKAGWFVLDGLPPGDWVLHASGPDGETGEARAPVFADAFTNVTIHVAGASSDAQFPQRKSDSKEPLMKPMKHGRVDGHVVRAGTGVPVQDASITVVWGAGPAPDIAPLTDKAGWFVLDGLPPGDWLLHASGPDGEEGEAAACVVSGGVASVTIVVHEFKPTVSRNE</sequence>
<dbReference type="EMBL" id="FMSH01000446">
    <property type="protein sequence ID" value="SCU90803.1"/>
    <property type="molecule type" value="Genomic_DNA"/>
</dbReference>
<protein>
    <recommendedName>
        <fullName evidence="3">Carboxypeptidase regulatory-like domain-containing protein</fullName>
    </recommendedName>
</protein>
<dbReference type="GO" id="GO:0030246">
    <property type="term" value="F:carbohydrate binding"/>
    <property type="evidence" value="ECO:0007669"/>
    <property type="project" value="InterPro"/>
</dbReference>
<gene>
    <name evidence="2" type="ORF">CNECB9_500024</name>
</gene>